<dbReference type="Pfam" id="PF13407">
    <property type="entry name" value="Peripla_BP_4"/>
    <property type="match status" value="1"/>
</dbReference>
<dbReference type="SUPFAM" id="SSF53822">
    <property type="entry name" value="Periplasmic binding protein-like I"/>
    <property type="match status" value="1"/>
</dbReference>
<dbReference type="Proteomes" id="UP000665020">
    <property type="component" value="Chromosome"/>
</dbReference>
<keyword evidence="6" id="KW-1185">Reference proteome</keyword>
<feature type="domain" description="Periplasmic binding protein" evidence="4">
    <location>
        <begin position="46"/>
        <end position="300"/>
    </location>
</feature>
<dbReference type="InterPro" id="IPR025997">
    <property type="entry name" value="SBP_2_dom"/>
</dbReference>
<reference evidence="5" key="1">
    <citation type="submission" date="2019-12" db="EMBL/GenBank/DDBJ databases">
        <authorList>
            <person name="zhang j."/>
            <person name="sun C.M."/>
        </authorList>
    </citation>
    <scope>NUCLEOTIDE SEQUENCE</scope>
    <source>
        <strain evidence="5">NS-1</strain>
    </source>
</reference>
<organism evidence="5 6">
    <name type="scientific">Iocasia fonsfrigidae</name>
    <dbReference type="NCBI Taxonomy" id="2682810"/>
    <lineage>
        <taxon>Bacteria</taxon>
        <taxon>Bacillati</taxon>
        <taxon>Bacillota</taxon>
        <taxon>Clostridia</taxon>
        <taxon>Halanaerobiales</taxon>
        <taxon>Halanaerobiaceae</taxon>
        <taxon>Iocasia</taxon>
    </lineage>
</organism>
<comment type="similarity">
    <text evidence="2">Belongs to the bacterial solute-binding protein 2 family.</text>
</comment>
<protein>
    <submittedName>
        <fullName evidence="5">Substrate-binding domain-containing protein</fullName>
    </submittedName>
</protein>
<proteinExistence type="inferred from homology"/>
<dbReference type="GO" id="GO:0030246">
    <property type="term" value="F:carbohydrate binding"/>
    <property type="evidence" value="ECO:0007669"/>
    <property type="project" value="UniProtKB-ARBA"/>
</dbReference>
<dbReference type="AlphaFoldDB" id="A0A8A7KH13"/>
<evidence type="ECO:0000313" key="6">
    <source>
        <dbReference type="Proteomes" id="UP000665020"/>
    </source>
</evidence>
<dbReference type="InterPro" id="IPR028082">
    <property type="entry name" value="Peripla_BP_I"/>
</dbReference>
<dbReference type="KEGG" id="ifn:GM661_09395"/>
<gene>
    <name evidence="5" type="ORF">GM661_09395</name>
</gene>
<dbReference type="GO" id="GO:0030313">
    <property type="term" value="C:cell envelope"/>
    <property type="evidence" value="ECO:0007669"/>
    <property type="project" value="UniProtKB-SubCell"/>
</dbReference>
<evidence type="ECO:0000259" key="4">
    <source>
        <dbReference type="Pfam" id="PF13407"/>
    </source>
</evidence>
<evidence type="ECO:0000256" key="2">
    <source>
        <dbReference type="ARBA" id="ARBA00007639"/>
    </source>
</evidence>
<dbReference type="EMBL" id="CP046640">
    <property type="protein sequence ID" value="QTL98177.1"/>
    <property type="molecule type" value="Genomic_DNA"/>
</dbReference>
<sequence length="322" mass="34382">MQYIICEKIKGGIMMIKKIVVMMMVAVLVLGLASFSFAKSHEGIKVGITFMTTNNPFFVAMLDAVKDEVEGELNGQVIVSDGQFNVAKQLSDVEDMIVQGIDLLLFNAVDSDAAEPAVEMAKEAGIPVVCLDVDAAGPRDMFIGSDNYQAGVLAGEYTAERLGEEGKVVIINGTPITSVRNRYKGFKDVIAKYPDIKIVAEQNGETNLTKSLEVMENVLQSQSEIDAVFGINDPTALGILAAVESAGREDEMFISGVDGSPDGVQAILDGTAMAATSAQNPAKIGRLGVEYGLKILDGEEVPEILPVPVELITIENAEGFSW</sequence>
<accession>A0A8A7KH13</accession>
<evidence type="ECO:0000313" key="5">
    <source>
        <dbReference type="EMBL" id="QTL98177.1"/>
    </source>
</evidence>
<keyword evidence="3" id="KW-0732">Signal</keyword>
<dbReference type="Gene3D" id="3.40.50.2300">
    <property type="match status" value="2"/>
</dbReference>
<evidence type="ECO:0000256" key="3">
    <source>
        <dbReference type="ARBA" id="ARBA00022729"/>
    </source>
</evidence>
<dbReference type="PANTHER" id="PTHR46847:SF1">
    <property type="entry name" value="D-ALLOSE-BINDING PERIPLASMIC PROTEIN-RELATED"/>
    <property type="match status" value="1"/>
</dbReference>
<comment type="subcellular location">
    <subcellularLocation>
        <location evidence="1">Cell envelope</location>
    </subcellularLocation>
</comment>
<dbReference type="PANTHER" id="PTHR46847">
    <property type="entry name" value="D-ALLOSE-BINDING PERIPLASMIC PROTEIN-RELATED"/>
    <property type="match status" value="1"/>
</dbReference>
<evidence type="ECO:0000256" key="1">
    <source>
        <dbReference type="ARBA" id="ARBA00004196"/>
    </source>
</evidence>
<name>A0A8A7KH13_9FIRM</name>